<comment type="caution">
    <text evidence="1">The sequence shown here is derived from an EMBL/GenBank/DDBJ whole genome shotgun (WGS) entry which is preliminary data.</text>
</comment>
<evidence type="ECO:0000313" key="1">
    <source>
        <dbReference type="EMBL" id="KAI7997468.1"/>
    </source>
</evidence>
<keyword evidence="2" id="KW-1185">Reference proteome</keyword>
<proteinExistence type="predicted"/>
<name>A0ACC0G8M9_9ERIC</name>
<sequence length="127" mass="14500">MALQLPDGHNWRKKKDGKTVKEAHERLKAGSVDVLHCYYAHGEENENFQRRSYRLLEDHDDHAMPLSLEWCERGLVRVGVTCVVHLWRQESTVDMEINLTHFARVGEGLACGATSIAEEDFAAVGRR</sequence>
<dbReference type="Proteomes" id="UP001060215">
    <property type="component" value="Chromosome 10"/>
</dbReference>
<gene>
    <name evidence="1" type="ORF">LOK49_LG10G03010</name>
</gene>
<reference evidence="1 2" key="1">
    <citation type="journal article" date="2022" name="Plant J.">
        <title>Chromosome-level genome of Camellia lanceoleosa provides a valuable resource for understanding genome evolution and self-incompatibility.</title>
        <authorList>
            <person name="Gong W."/>
            <person name="Xiao S."/>
            <person name="Wang L."/>
            <person name="Liao Z."/>
            <person name="Chang Y."/>
            <person name="Mo W."/>
            <person name="Hu G."/>
            <person name="Li W."/>
            <person name="Zhao G."/>
            <person name="Zhu H."/>
            <person name="Hu X."/>
            <person name="Ji K."/>
            <person name="Xiang X."/>
            <person name="Song Q."/>
            <person name="Yuan D."/>
            <person name="Jin S."/>
            <person name="Zhang L."/>
        </authorList>
    </citation>
    <scope>NUCLEOTIDE SEQUENCE [LARGE SCALE GENOMIC DNA]</scope>
    <source>
        <strain evidence="1">SQ_2022a</strain>
    </source>
</reference>
<accession>A0ACC0G8M9</accession>
<dbReference type="EMBL" id="CM045767">
    <property type="protein sequence ID" value="KAI7997468.1"/>
    <property type="molecule type" value="Genomic_DNA"/>
</dbReference>
<protein>
    <submittedName>
        <fullName evidence="1">Calmodulin-binding transcription activator 3</fullName>
    </submittedName>
</protein>
<organism evidence="1 2">
    <name type="scientific">Camellia lanceoleosa</name>
    <dbReference type="NCBI Taxonomy" id="1840588"/>
    <lineage>
        <taxon>Eukaryota</taxon>
        <taxon>Viridiplantae</taxon>
        <taxon>Streptophyta</taxon>
        <taxon>Embryophyta</taxon>
        <taxon>Tracheophyta</taxon>
        <taxon>Spermatophyta</taxon>
        <taxon>Magnoliopsida</taxon>
        <taxon>eudicotyledons</taxon>
        <taxon>Gunneridae</taxon>
        <taxon>Pentapetalae</taxon>
        <taxon>asterids</taxon>
        <taxon>Ericales</taxon>
        <taxon>Theaceae</taxon>
        <taxon>Camellia</taxon>
    </lineage>
</organism>
<evidence type="ECO:0000313" key="2">
    <source>
        <dbReference type="Proteomes" id="UP001060215"/>
    </source>
</evidence>